<comment type="caution">
    <text evidence="10">The sequence shown here is derived from an EMBL/GenBank/DDBJ whole genome shotgun (WGS) entry which is preliminary data.</text>
</comment>
<feature type="transmembrane region" description="Helical" evidence="9">
    <location>
        <begin position="219"/>
        <end position="236"/>
    </location>
</feature>
<evidence type="ECO:0000256" key="4">
    <source>
        <dbReference type="ARBA" id="ARBA00022679"/>
    </source>
</evidence>
<feature type="transmembrane region" description="Helical" evidence="9">
    <location>
        <begin position="241"/>
        <end position="259"/>
    </location>
</feature>
<feature type="transmembrane region" description="Helical" evidence="9">
    <location>
        <begin position="466"/>
        <end position="485"/>
    </location>
</feature>
<evidence type="ECO:0000256" key="5">
    <source>
        <dbReference type="ARBA" id="ARBA00022692"/>
    </source>
</evidence>
<feature type="transmembrane region" description="Helical" evidence="9">
    <location>
        <begin position="197"/>
        <end position="213"/>
    </location>
</feature>
<gene>
    <name evidence="10" type="ORF">F4556_004235</name>
</gene>
<dbReference type="RefSeq" id="WP_184918545.1">
    <property type="nucleotide sequence ID" value="NZ_JACHJR010000001.1"/>
</dbReference>
<dbReference type="GO" id="GO:0009103">
    <property type="term" value="P:lipopolysaccharide biosynthetic process"/>
    <property type="evidence" value="ECO:0007669"/>
    <property type="project" value="UniProtKB-ARBA"/>
</dbReference>
<comment type="subcellular location">
    <subcellularLocation>
        <location evidence="1">Cell membrane</location>
        <topology evidence="1">Multi-pass membrane protein</topology>
    </subcellularLocation>
</comment>
<accession>A0A7W7SDX5</accession>
<keyword evidence="7 9" id="KW-0472">Membrane</keyword>
<keyword evidence="4" id="KW-0808">Transferase</keyword>
<feature type="compositionally biased region" description="Low complexity" evidence="8">
    <location>
        <begin position="1"/>
        <end position="13"/>
    </location>
</feature>
<protein>
    <recommendedName>
        <fullName evidence="12">Dolichyl-phosphate-mannose-protein mannosyltransferase</fullName>
    </recommendedName>
</protein>
<evidence type="ECO:0000256" key="8">
    <source>
        <dbReference type="SAM" id="MobiDB-lite"/>
    </source>
</evidence>
<feature type="transmembrane region" description="Helical" evidence="9">
    <location>
        <begin position="38"/>
        <end position="56"/>
    </location>
</feature>
<dbReference type="InterPro" id="IPR050297">
    <property type="entry name" value="LipidA_mod_glycosyltrf_83"/>
</dbReference>
<feature type="transmembrane region" description="Helical" evidence="9">
    <location>
        <begin position="114"/>
        <end position="136"/>
    </location>
</feature>
<evidence type="ECO:0000256" key="7">
    <source>
        <dbReference type="ARBA" id="ARBA00023136"/>
    </source>
</evidence>
<dbReference type="PANTHER" id="PTHR33908:SF11">
    <property type="entry name" value="MEMBRANE PROTEIN"/>
    <property type="match status" value="1"/>
</dbReference>
<dbReference type="PANTHER" id="PTHR33908">
    <property type="entry name" value="MANNOSYLTRANSFERASE YKCB-RELATED"/>
    <property type="match status" value="1"/>
</dbReference>
<feature type="region of interest" description="Disordered" evidence="8">
    <location>
        <begin position="1"/>
        <end position="31"/>
    </location>
</feature>
<feature type="transmembrane region" description="Helical" evidence="9">
    <location>
        <begin position="439"/>
        <end position="459"/>
    </location>
</feature>
<keyword evidence="2" id="KW-1003">Cell membrane</keyword>
<sequence length="592" mass="63515">MDHAEPAGTGTSETEPETGRPAGPTHAAPDRRPGAWRWPAVLTACYLAQVLFRWILARDQSFPSVNADEGTYLVLSRVLAGHSPTEIPVGSVIPGGYPLLIAPMLWPADDAVTAYRLVMVENAFLNALVLPGGYLLLRRLRLPRGLALAYASGVALLAPVVFYSQFALSDTVLPVLVLLWVLTLHGLVTPGPARRRLWYGLGLGLVAGATMAVHDRGGVIVAITGAALLLTLLCRWAPWRAVLVAGAGLGVSVLGAELLQRYLRARFDVAASTVGESVLDGITDPELIGRTLTRTAGQIWYFVISSWGLAGLGVVCCAALVLRRRSTPAERLVSLALLAALFGIALAASAGLPEDHRIDDYVYARYVSLLLPALSLIGLAALHRLSRRGVLWAAAGAVALTLACGGAVLLSVRQELATEAFVLWGLPDASLLADDWDSFHLVDSTVTALAIFAVLLATVVFRRYSWLLAALLVAGAVFATTVVTLEVTRPWSQAREWTATGFARTAGIGRTDQLAMDRQLNWDVLMVQPFEVYWGRTWTLDLHGSLPPADATVAALPLYGGQAPEATWPQAPAGWYLSAVDQVHGYTVWRRR</sequence>
<keyword evidence="5 9" id="KW-0812">Transmembrane</keyword>
<keyword evidence="11" id="KW-1185">Reference proteome</keyword>
<evidence type="ECO:0000313" key="11">
    <source>
        <dbReference type="Proteomes" id="UP000573327"/>
    </source>
</evidence>
<evidence type="ECO:0000256" key="1">
    <source>
        <dbReference type="ARBA" id="ARBA00004651"/>
    </source>
</evidence>
<feature type="transmembrane region" description="Helical" evidence="9">
    <location>
        <begin position="363"/>
        <end position="382"/>
    </location>
</feature>
<evidence type="ECO:0000313" key="10">
    <source>
        <dbReference type="EMBL" id="MBB4948700.1"/>
    </source>
</evidence>
<feature type="transmembrane region" description="Helical" evidence="9">
    <location>
        <begin position="172"/>
        <end position="190"/>
    </location>
</feature>
<keyword evidence="3" id="KW-0328">Glycosyltransferase</keyword>
<feature type="transmembrane region" description="Helical" evidence="9">
    <location>
        <begin position="332"/>
        <end position="351"/>
    </location>
</feature>
<feature type="transmembrane region" description="Helical" evidence="9">
    <location>
        <begin position="148"/>
        <end position="166"/>
    </location>
</feature>
<dbReference type="EMBL" id="JACHJR010000001">
    <property type="protein sequence ID" value="MBB4948700.1"/>
    <property type="molecule type" value="Genomic_DNA"/>
</dbReference>
<evidence type="ECO:0000256" key="3">
    <source>
        <dbReference type="ARBA" id="ARBA00022676"/>
    </source>
</evidence>
<proteinExistence type="predicted"/>
<dbReference type="AlphaFoldDB" id="A0A7W7SDX5"/>
<feature type="transmembrane region" description="Helical" evidence="9">
    <location>
        <begin position="389"/>
        <end position="412"/>
    </location>
</feature>
<evidence type="ECO:0000256" key="9">
    <source>
        <dbReference type="SAM" id="Phobius"/>
    </source>
</evidence>
<feature type="transmembrane region" description="Helical" evidence="9">
    <location>
        <begin position="299"/>
        <end position="320"/>
    </location>
</feature>
<reference evidence="10 11" key="1">
    <citation type="submission" date="2020-08" db="EMBL/GenBank/DDBJ databases">
        <title>Sequencing the genomes of 1000 actinobacteria strains.</title>
        <authorList>
            <person name="Klenk H.-P."/>
        </authorList>
    </citation>
    <scope>NUCLEOTIDE SEQUENCE [LARGE SCALE GENOMIC DNA]</scope>
    <source>
        <strain evidence="10 11">DSM 44786</strain>
    </source>
</reference>
<evidence type="ECO:0000256" key="2">
    <source>
        <dbReference type="ARBA" id="ARBA00022475"/>
    </source>
</evidence>
<keyword evidence="6 9" id="KW-1133">Transmembrane helix</keyword>
<evidence type="ECO:0008006" key="12">
    <source>
        <dbReference type="Google" id="ProtNLM"/>
    </source>
</evidence>
<evidence type="ECO:0000256" key="6">
    <source>
        <dbReference type="ARBA" id="ARBA00022989"/>
    </source>
</evidence>
<dbReference type="GO" id="GO:0016763">
    <property type="term" value="F:pentosyltransferase activity"/>
    <property type="evidence" value="ECO:0007669"/>
    <property type="project" value="TreeGrafter"/>
</dbReference>
<dbReference type="Proteomes" id="UP000573327">
    <property type="component" value="Unassembled WGS sequence"/>
</dbReference>
<name>A0A7W7SDX5_9ACTN</name>
<organism evidence="10 11">
    <name type="scientific">Kitasatospora gansuensis</name>
    <dbReference type="NCBI Taxonomy" id="258050"/>
    <lineage>
        <taxon>Bacteria</taxon>
        <taxon>Bacillati</taxon>
        <taxon>Actinomycetota</taxon>
        <taxon>Actinomycetes</taxon>
        <taxon>Kitasatosporales</taxon>
        <taxon>Streptomycetaceae</taxon>
        <taxon>Kitasatospora</taxon>
    </lineage>
</organism>
<dbReference type="GO" id="GO:0005886">
    <property type="term" value="C:plasma membrane"/>
    <property type="evidence" value="ECO:0007669"/>
    <property type="project" value="UniProtKB-SubCell"/>
</dbReference>